<accession>A0A1F6WHM3</accession>
<organism evidence="2 3">
    <name type="scientific">Candidatus Nomurabacteria bacterium RIFCSPHIGHO2_02_FULL_42_24</name>
    <dbReference type="NCBI Taxonomy" id="1801757"/>
    <lineage>
        <taxon>Bacteria</taxon>
        <taxon>Candidatus Nomuraibacteriota</taxon>
    </lineage>
</organism>
<evidence type="ECO:0000313" key="3">
    <source>
        <dbReference type="Proteomes" id="UP000179880"/>
    </source>
</evidence>
<dbReference type="InterPro" id="IPR048846">
    <property type="entry name" value="PaaX-like_central"/>
</dbReference>
<name>A0A1F6WHM3_9BACT</name>
<sequence length="201" mass="23376">MKKRHKIFKREAVLGFLAEAGIATSETIINLVTTTAQLGAAMVNSPDVASRALRREIVPVRLDKLRSLARNKIRLHSLLSKLKREGMINRVKKGAYNITEKGRKYLLEKKSRFAWSRRYTVEKTRNNILTIVVFDVPEHERAKRDWLRYELILMSFKKLQNSVWVGNYTLPSEFITDLQSYNILPYVHIFSVDRKGTITDQ</sequence>
<dbReference type="Gene3D" id="1.10.10.10">
    <property type="entry name" value="Winged helix-like DNA-binding domain superfamily/Winged helix DNA-binding domain"/>
    <property type="match status" value="1"/>
</dbReference>
<gene>
    <name evidence="2" type="ORF">A3B93_01725</name>
</gene>
<evidence type="ECO:0000259" key="1">
    <source>
        <dbReference type="Pfam" id="PF20803"/>
    </source>
</evidence>
<proteinExistence type="predicted"/>
<dbReference type="Gene3D" id="3.30.70.2650">
    <property type="match status" value="1"/>
</dbReference>
<protein>
    <recommendedName>
        <fullName evidence="1">Transcriptional repressor PaaX-like central Cas2-like domain-containing protein</fullName>
    </recommendedName>
</protein>
<dbReference type="Proteomes" id="UP000179880">
    <property type="component" value="Unassembled WGS sequence"/>
</dbReference>
<dbReference type="EMBL" id="MFUH01000030">
    <property type="protein sequence ID" value="OGI81401.1"/>
    <property type="molecule type" value="Genomic_DNA"/>
</dbReference>
<dbReference type="InterPro" id="IPR036388">
    <property type="entry name" value="WH-like_DNA-bd_sf"/>
</dbReference>
<evidence type="ECO:0000313" key="2">
    <source>
        <dbReference type="EMBL" id="OGI81401.1"/>
    </source>
</evidence>
<comment type="caution">
    <text evidence="2">The sequence shown here is derived from an EMBL/GenBank/DDBJ whole genome shotgun (WGS) entry which is preliminary data.</text>
</comment>
<dbReference type="Pfam" id="PF20803">
    <property type="entry name" value="PaaX_M"/>
    <property type="match status" value="1"/>
</dbReference>
<dbReference type="AlphaFoldDB" id="A0A1F6WHM3"/>
<reference evidence="2 3" key="1">
    <citation type="journal article" date="2016" name="Nat. Commun.">
        <title>Thousands of microbial genomes shed light on interconnected biogeochemical processes in an aquifer system.</title>
        <authorList>
            <person name="Anantharaman K."/>
            <person name="Brown C.T."/>
            <person name="Hug L.A."/>
            <person name="Sharon I."/>
            <person name="Castelle C.J."/>
            <person name="Probst A.J."/>
            <person name="Thomas B.C."/>
            <person name="Singh A."/>
            <person name="Wilkins M.J."/>
            <person name="Karaoz U."/>
            <person name="Brodie E.L."/>
            <person name="Williams K.H."/>
            <person name="Hubbard S.S."/>
            <person name="Banfield J.F."/>
        </authorList>
    </citation>
    <scope>NUCLEOTIDE SEQUENCE [LARGE SCALE GENOMIC DNA]</scope>
</reference>
<feature type="domain" description="Transcriptional repressor PaaX-like central Cas2-like" evidence="1">
    <location>
        <begin position="130"/>
        <end position="199"/>
    </location>
</feature>